<dbReference type="Pfam" id="PF00685">
    <property type="entry name" value="Sulfotransfer_1"/>
    <property type="match status" value="1"/>
</dbReference>
<dbReference type="InterPro" id="IPR027417">
    <property type="entry name" value="P-loop_NTPase"/>
</dbReference>
<comment type="caution">
    <text evidence="2">The sequence shown here is derived from an EMBL/GenBank/DDBJ whole genome shotgun (WGS) entry which is preliminary data.</text>
</comment>
<feature type="domain" description="Sulfotransferase" evidence="1">
    <location>
        <begin position="93"/>
        <end position="212"/>
    </location>
</feature>
<evidence type="ECO:0000259" key="1">
    <source>
        <dbReference type="Pfam" id="PF00685"/>
    </source>
</evidence>
<dbReference type="AlphaFoldDB" id="A0A0F9K1B7"/>
<dbReference type="Gene3D" id="3.40.50.300">
    <property type="entry name" value="P-loop containing nucleotide triphosphate hydrolases"/>
    <property type="match status" value="1"/>
</dbReference>
<accession>A0A0F9K1B7</accession>
<dbReference type="InterPro" id="IPR000863">
    <property type="entry name" value="Sulfotransferase_dom"/>
</dbReference>
<evidence type="ECO:0000313" key="2">
    <source>
        <dbReference type="EMBL" id="KKM68501.1"/>
    </source>
</evidence>
<gene>
    <name evidence="2" type="ORF">LCGC14_1460230</name>
</gene>
<reference evidence="2" key="1">
    <citation type="journal article" date="2015" name="Nature">
        <title>Complex archaea that bridge the gap between prokaryotes and eukaryotes.</title>
        <authorList>
            <person name="Spang A."/>
            <person name="Saw J.H."/>
            <person name="Jorgensen S.L."/>
            <person name="Zaremba-Niedzwiedzka K."/>
            <person name="Martijn J."/>
            <person name="Lind A.E."/>
            <person name="van Eijk R."/>
            <person name="Schleper C."/>
            <person name="Guy L."/>
            <person name="Ettema T.J."/>
        </authorList>
    </citation>
    <scope>NUCLEOTIDE SEQUENCE</scope>
</reference>
<proteinExistence type="predicted"/>
<name>A0A0F9K1B7_9ZZZZ</name>
<dbReference type="GO" id="GO:0008146">
    <property type="term" value="F:sulfotransferase activity"/>
    <property type="evidence" value="ECO:0007669"/>
    <property type="project" value="InterPro"/>
</dbReference>
<sequence length="220" mass="26043">MKFDKVVRAGINGCGNIVVEQILHYLLGKDKVISTFRYLDNLEPNNQCHVSGLEKLHLGVVIPERDFRSALASQIRKRKLSPTRANIQHIYNTLFSIMYRNRHQYTTRFPNQDNILVLDYRLYFDNIDYILDELQRFLEITVTAEQRKEILWRFSRENNKKIARTMPNWQTVDPVSGVHGMHIGTSQPDSWKTFFPPELHEFVTKLMRSELIEYGWEKND</sequence>
<dbReference type="EMBL" id="LAZR01010156">
    <property type="protein sequence ID" value="KKM68501.1"/>
    <property type="molecule type" value="Genomic_DNA"/>
</dbReference>
<organism evidence="2">
    <name type="scientific">marine sediment metagenome</name>
    <dbReference type="NCBI Taxonomy" id="412755"/>
    <lineage>
        <taxon>unclassified sequences</taxon>
        <taxon>metagenomes</taxon>
        <taxon>ecological metagenomes</taxon>
    </lineage>
</organism>
<protein>
    <recommendedName>
        <fullName evidence="1">Sulfotransferase domain-containing protein</fullName>
    </recommendedName>
</protein>
<dbReference type="SUPFAM" id="SSF52540">
    <property type="entry name" value="P-loop containing nucleoside triphosphate hydrolases"/>
    <property type="match status" value="1"/>
</dbReference>